<protein>
    <submittedName>
        <fullName evidence="1">Uncharacterized protein</fullName>
    </submittedName>
</protein>
<dbReference type="RefSeq" id="WP_382316977.1">
    <property type="nucleotide sequence ID" value="NZ_JBHUFD010000018.1"/>
</dbReference>
<reference evidence="2" key="1">
    <citation type="journal article" date="2019" name="Int. J. Syst. Evol. Microbiol.">
        <title>The Global Catalogue of Microorganisms (GCM) 10K type strain sequencing project: providing services to taxonomists for standard genome sequencing and annotation.</title>
        <authorList>
            <consortium name="The Broad Institute Genomics Platform"/>
            <consortium name="The Broad Institute Genome Sequencing Center for Infectious Disease"/>
            <person name="Wu L."/>
            <person name="Ma J."/>
        </authorList>
    </citation>
    <scope>NUCLEOTIDE SEQUENCE [LARGE SCALE GENOMIC DNA]</scope>
    <source>
        <strain evidence="2">CGMCC 1.15795</strain>
    </source>
</reference>
<evidence type="ECO:0000313" key="1">
    <source>
        <dbReference type="EMBL" id="MFD1874840.1"/>
    </source>
</evidence>
<proteinExistence type="predicted"/>
<sequence length="60" mass="6197">MSFLHLKFSAPATADFAAGVAGALLDLSAQVLHKQTAYSAVGLGYVDPMQLFIGGESLAK</sequence>
<dbReference type="Proteomes" id="UP001597197">
    <property type="component" value="Unassembled WGS sequence"/>
</dbReference>
<comment type="caution">
    <text evidence="1">The sequence shown here is derived from an EMBL/GenBank/DDBJ whole genome shotgun (WGS) entry which is preliminary data.</text>
</comment>
<keyword evidence="2" id="KW-1185">Reference proteome</keyword>
<organism evidence="1 2">
    <name type="scientific">Hymenobacter bucti</name>
    <dbReference type="NCBI Taxonomy" id="1844114"/>
    <lineage>
        <taxon>Bacteria</taxon>
        <taxon>Pseudomonadati</taxon>
        <taxon>Bacteroidota</taxon>
        <taxon>Cytophagia</taxon>
        <taxon>Cytophagales</taxon>
        <taxon>Hymenobacteraceae</taxon>
        <taxon>Hymenobacter</taxon>
    </lineage>
</organism>
<accession>A0ABW4R0P8</accession>
<name>A0ABW4R0P8_9BACT</name>
<dbReference type="EMBL" id="JBHUFD010000018">
    <property type="protein sequence ID" value="MFD1874840.1"/>
    <property type="molecule type" value="Genomic_DNA"/>
</dbReference>
<gene>
    <name evidence="1" type="ORF">ACFSDX_20570</name>
</gene>
<evidence type="ECO:0000313" key="2">
    <source>
        <dbReference type="Proteomes" id="UP001597197"/>
    </source>
</evidence>